<gene>
    <name evidence="9" type="ORF">CVIRNUC_000971</name>
</gene>
<dbReference type="GO" id="GO:0055085">
    <property type="term" value="P:transmembrane transport"/>
    <property type="evidence" value="ECO:0007669"/>
    <property type="project" value="InterPro"/>
</dbReference>
<comment type="similarity">
    <text evidence="2">Belongs to the MscS (TC 1.A.23) family.</text>
</comment>
<dbReference type="AlphaFoldDB" id="A0AAV1HSQ6"/>
<evidence type="ECO:0000313" key="9">
    <source>
        <dbReference type="EMBL" id="CAK0737944.1"/>
    </source>
</evidence>
<organism evidence="9 10">
    <name type="scientific">Coccomyxa viridis</name>
    <dbReference type="NCBI Taxonomy" id="1274662"/>
    <lineage>
        <taxon>Eukaryota</taxon>
        <taxon>Viridiplantae</taxon>
        <taxon>Chlorophyta</taxon>
        <taxon>core chlorophytes</taxon>
        <taxon>Trebouxiophyceae</taxon>
        <taxon>Trebouxiophyceae incertae sedis</taxon>
        <taxon>Coccomyxaceae</taxon>
        <taxon>Coccomyxa</taxon>
    </lineage>
</organism>
<evidence type="ECO:0000256" key="5">
    <source>
        <dbReference type="ARBA" id="ARBA00023136"/>
    </source>
</evidence>
<dbReference type="Gene3D" id="1.10.287.1260">
    <property type="match status" value="1"/>
</dbReference>
<comment type="subcellular location">
    <subcellularLocation>
        <location evidence="1">Membrane</location>
        <topology evidence="1">Multi-pass membrane protein</topology>
    </subcellularLocation>
</comment>
<keyword evidence="10" id="KW-1185">Reference proteome</keyword>
<evidence type="ECO:0000256" key="6">
    <source>
        <dbReference type="SAM" id="MobiDB-lite"/>
    </source>
</evidence>
<proteinExistence type="inferred from homology"/>
<accession>A0AAV1HSQ6</accession>
<reference evidence="9 10" key="1">
    <citation type="submission" date="2023-10" db="EMBL/GenBank/DDBJ databases">
        <authorList>
            <person name="Maclean D."/>
            <person name="Macfadyen A."/>
        </authorList>
    </citation>
    <scope>NUCLEOTIDE SEQUENCE [LARGE SCALE GENOMIC DNA]</scope>
</reference>
<keyword evidence="5 7" id="KW-0472">Membrane</keyword>
<dbReference type="Proteomes" id="UP001314263">
    <property type="component" value="Unassembled WGS sequence"/>
</dbReference>
<dbReference type="InterPro" id="IPR010920">
    <property type="entry name" value="LSM_dom_sf"/>
</dbReference>
<evidence type="ECO:0000313" key="10">
    <source>
        <dbReference type="Proteomes" id="UP001314263"/>
    </source>
</evidence>
<feature type="transmembrane region" description="Helical" evidence="7">
    <location>
        <begin position="263"/>
        <end position="288"/>
    </location>
</feature>
<dbReference type="SUPFAM" id="SSF82861">
    <property type="entry name" value="Mechanosensitive channel protein MscS (YggB), transmembrane region"/>
    <property type="match status" value="1"/>
</dbReference>
<dbReference type="InterPro" id="IPR006685">
    <property type="entry name" value="MscS_channel_2nd"/>
</dbReference>
<dbReference type="Gene3D" id="2.30.30.60">
    <property type="match status" value="1"/>
</dbReference>
<comment type="caution">
    <text evidence="9">The sequence shown here is derived from an EMBL/GenBank/DDBJ whole genome shotgun (WGS) entry which is preliminary data.</text>
</comment>
<dbReference type="SUPFAM" id="SSF50182">
    <property type="entry name" value="Sm-like ribonucleoproteins"/>
    <property type="match status" value="1"/>
</dbReference>
<dbReference type="InterPro" id="IPR011014">
    <property type="entry name" value="MscS_channel_TM-2"/>
</dbReference>
<feature type="domain" description="Mechanosensitive ion channel MscS" evidence="8">
    <location>
        <begin position="276"/>
        <end position="348"/>
    </location>
</feature>
<feature type="region of interest" description="Disordered" evidence="6">
    <location>
        <begin position="469"/>
        <end position="505"/>
    </location>
</feature>
<protein>
    <recommendedName>
        <fullName evidence="8">Mechanosensitive ion channel MscS domain-containing protein</fullName>
    </recommendedName>
</protein>
<dbReference type="InterPro" id="IPR023408">
    <property type="entry name" value="MscS_beta-dom_sf"/>
</dbReference>
<name>A0AAV1HSQ6_9CHLO</name>
<sequence>MTERRRGITESACHPMSVLAAAAAAAAQEAAQRAATAAAAHKAAVTAMPLWQHGLRCTMGVAACLGASVLISRALHKQADKVQAGEELSWLAGYDEDSSSRKRSLLSVASETVLLALHRPVAVFVPVVAAVLQLRLFSQLLEAVLLHAETKQIKHAWLMTVATNSSKMLGSIDILVRELTEVTLICFVIWSVLRLKERLVKLFMEHSAHQHQAAVGSRAQEHALERLLLPLSGLTSWLIVLAGGLSVLHVLGINVAPLLTVGGVSGILVGLSAQSVMANMIAGINLFLSRPFVVGDRIDILTSGGTKFATGFVERVDPIYTVLRTDTGTPVTINNKAITDMVIANESRVAKSRVVTTFNKARQVLFNLAIRYQDVEKVGAITKNIRLILESNHGVDQRLPLGTCLTGFDNFACNIIVLAHTTPPTSRDFGVWRQGLFIDLERVVRKHGAQLNHLRQEMSIPQLTGIESMLQQQGRSSSEGPPEGSDHIAGSKSGDLSWLFESIDD</sequence>
<evidence type="ECO:0000256" key="4">
    <source>
        <dbReference type="ARBA" id="ARBA00022989"/>
    </source>
</evidence>
<evidence type="ECO:0000256" key="7">
    <source>
        <dbReference type="SAM" id="Phobius"/>
    </source>
</evidence>
<evidence type="ECO:0000256" key="3">
    <source>
        <dbReference type="ARBA" id="ARBA00022692"/>
    </source>
</evidence>
<keyword evidence="4 7" id="KW-1133">Transmembrane helix</keyword>
<feature type="transmembrane region" description="Helical" evidence="7">
    <location>
        <begin position="227"/>
        <end position="251"/>
    </location>
</feature>
<keyword evidence="3 7" id="KW-0812">Transmembrane</keyword>
<evidence type="ECO:0000259" key="8">
    <source>
        <dbReference type="Pfam" id="PF00924"/>
    </source>
</evidence>
<evidence type="ECO:0000256" key="1">
    <source>
        <dbReference type="ARBA" id="ARBA00004141"/>
    </source>
</evidence>
<dbReference type="PANTHER" id="PTHR30566:SF5">
    <property type="entry name" value="MECHANOSENSITIVE ION CHANNEL PROTEIN 1, MITOCHONDRIAL-RELATED"/>
    <property type="match status" value="1"/>
</dbReference>
<dbReference type="GO" id="GO:0016020">
    <property type="term" value="C:membrane"/>
    <property type="evidence" value="ECO:0007669"/>
    <property type="project" value="UniProtKB-SubCell"/>
</dbReference>
<evidence type="ECO:0000256" key="2">
    <source>
        <dbReference type="ARBA" id="ARBA00008017"/>
    </source>
</evidence>
<dbReference type="PANTHER" id="PTHR30566">
    <property type="entry name" value="YNAI-RELATED MECHANOSENSITIVE ION CHANNEL"/>
    <property type="match status" value="1"/>
</dbReference>
<dbReference type="Pfam" id="PF00924">
    <property type="entry name" value="MS_channel_2nd"/>
    <property type="match status" value="1"/>
</dbReference>
<dbReference type="EMBL" id="CAUYUE010000002">
    <property type="protein sequence ID" value="CAK0737944.1"/>
    <property type="molecule type" value="Genomic_DNA"/>
</dbReference>